<dbReference type="PROSITE" id="PS50075">
    <property type="entry name" value="CARRIER"/>
    <property type="match status" value="1"/>
</dbReference>
<evidence type="ECO:0000259" key="4">
    <source>
        <dbReference type="PROSITE" id="PS50075"/>
    </source>
</evidence>
<name>A0AAN7GYK3_9PEZI</name>
<dbReference type="GO" id="GO:0005737">
    <property type="term" value="C:cytoplasm"/>
    <property type="evidence" value="ECO:0007669"/>
    <property type="project" value="TreeGrafter"/>
</dbReference>
<evidence type="ECO:0000256" key="2">
    <source>
        <dbReference type="ARBA" id="ARBA00022553"/>
    </source>
</evidence>
<gene>
    <name evidence="5" type="ORF">QBC38DRAFT_486866</name>
</gene>
<feature type="domain" description="Carrier" evidence="4">
    <location>
        <begin position="533"/>
        <end position="606"/>
    </location>
</feature>
<keyword evidence="3" id="KW-0436">Ligase</keyword>
<evidence type="ECO:0000256" key="1">
    <source>
        <dbReference type="ARBA" id="ARBA00022450"/>
    </source>
</evidence>
<dbReference type="Proteomes" id="UP001301958">
    <property type="component" value="Unassembled WGS sequence"/>
</dbReference>
<evidence type="ECO:0000313" key="6">
    <source>
        <dbReference type="Proteomes" id="UP001301958"/>
    </source>
</evidence>
<evidence type="ECO:0000256" key="3">
    <source>
        <dbReference type="ARBA" id="ARBA00022598"/>
    </source>
</evidence>
<dbReference type="GO" id="GO:0044550">
    <property type="term" value="P:secondary metabolite biosynthetic process"/>
    <property type="evidence" value="ECO:0007669"/>
    <property type="project" value="TreeGrafter"/>
</dbReference>
<organism evidence="5 6">
    <name type="scientific">Podospora fimiseda</name>
    <dbReference type="NCBI Taxonomy" id="252190"/>
    <lineage>
        <taxon>Eukaryota</taxon>
        <taxon>Fungi</taxon>
        <taxon>Dikarya</taxon>
        <taxon>Ascomycota</taxon>
        <taxon>Pezizomycotina</taxon>
        <taxon>Sordariomycetes</taxon>
        <taxon>Sordariomycetidae</taxon>
        <taxon>Sordariales</taxon>
        <taxon>Podosporaceae</taxon>
        <taxon>Podospora</taxon>
    </lineage>
</organism>
<dbReference type="PANTHER" id="PTHR45527">
    <property type="entry name" value="NONRIBOSOMAL PEPTIDE SYNTHETASE"/>
    <property type="match status" value="1"/>
</dbReference>
<dbReference type="InterPro" id="IPR006162">
    <property type="entry name" value="Ppantetheine_attach_site"/>
</dbReference>
<dbReference type="GO" id="GO:0043041">
    <property type="term" value="P:amino acid activation for nonribosomal peptide biosynthetic process"/>
    <property type="evidence" value="ECO:0007669"/>
    <property type="project" value="TreeGrafter"/>
</dbReference>
<dbReference type="InterPro" id="IPR023213">
    <property type="entry name" value="CAT-like_dom_sf"/>
</dbReference>
<dbReference type="PANTHER" id="PTHR45527:SF1">
    <property type="entry name" value="FATTY ACID SYNTHASE"/>
    <property type="match status" value="1"/>
</dbReference>
<dbReference type="Pfam" id="PF00668">
    <property type="entry name" value="Condensation"/>
    <property type="match status" value="2"/>
</dbReference>
<dbReference type="EMBL" id="MU865413">
    <property type="protein sequence ID" value="KAK4223819.1"/>
    <property type="molecule type" value="Genomic_DNA"/>
</dbReference>
<dbReference type="GO" id="GO:0016874">
    <property type="term" value="F:ligase activity"/>
    <property type="evidence" value="ECO:0007669"/>
    <property type="project" value="UniProtKB-KW"/>
</dbReference>
<proteinExistence type="predicted"/>
<dbReference type="Gene3D" id="3.30.559.10">
    <property type="entry name" value="Chloramphenicol acetyltransferase-like domain"/>
    <property type="match status" value="2"/>
</dbReference>
<dbReference type="Gene3D" id="3.30.559.30">
    <property type="entry name" value="Nonribosomal peptide synthetase, condensation domain"/>
    <property type="match status" value="2"/>
</dbReference>
<comment type="caution">
    <text evidence="5">The sequence shown here is derived from an EMBL/GenBank/DDBJ whole genome shotgun (WGS) entry which is preliminary data.</text>
</comment>
<sequence>MKAQTIRGMMLQLAERKKRDEVADDSLALQLSNDQKLKSHVLEVLKTKLGVKFQRVNPDGLAIRPTTALQDSMVADMFSSDFRLYFNHDILELSPSTDIAQLKQAWFEVIFSPDNAIYTACFVPIDSSEMGFGYCLVEGLDPPQVDGDTDFWFDVTLESGSLEELDDICETTRKRASNKDGYGGLLQLTFAQTKDSDRRFLVISIAHALYDGWSLGLLHQDVQAAYNGTPRPYRRDPDGNLPPSIYAILNNGQRQDCEAFWSDFLGGATPTILPATGSPSKLDSNPINRKELISSQAIVDIGVFCKTTGITAQVLGQACWAALLSYHTGGLLDVTFGIVVSGRDDAQLENLSYPTMNTVAVRSILHGNIYSWLRYMQDNMGSIRRFQHYELRKAQRLAGPGGALFNTLFMQQQQPASSHPQLDDKALWKSTGGSAAVGYPVCVEMELLDSGLVWRSACDTNYVSTELANELVHHLDSVLGHIIRSSADDVLVFSAQAVTICGLPSIQLKVVDSSSTETLANSTPVATPNREWTPTELIIREALAEVSGVAAESILHGVSIYSLGLDSISAVKASSALRKKGIKISFRDMLQATCISEMARLIQQDIAKAKHPLDTVSPLDGLDIPAILKEYGITSADTVLPATAMQVHMLSAWHNTKGAIFYPEFGFRLTGGSAAVTLASITHAWYLLVAETPILRTIFVPTKAGSSVPVLQVVVNNTALEKNIPQVPVPQGRYKRLFMKLRKFASNKKDASTDQWFACTPKQPLTQPFNSLKVKYDGKKDCPWSLRLRIHHALYDAISLPSILSRFTELVQGSNQQAQATIGPVWENVIASEVSASSKKSKEDFWKTYLSGLQPSSGMSTKAERESSTGQTSVFKPSAIPDISSLLNLCKSHSVSIQSVFFAAYARFLSVKKGDGADVLFGIYLANRADEYEGLTTYPTLRLVPLRVHLQSNFWGMVKKIQEDIHLVQTGRNTSVSLWEIKEWTGGLVVDSFVNFLAVGTEIIADDANQLRLVKDLDFGVSDREGIHFVEEYLNHSGGDFALSGEIRAAYPPAVDIEVALEDGGMSIGVFGMQDKVDEDGARKIIDGVVGILEGSKENV</sequence>
<dbReference type="InterPro" id="IPR036736">
    <property type="entry name" value="ACP-like_sf"/>
</dbReference>
<dbReference type="SUPFAM" id="SSF52777">
    <property type="entry name" value="CoA-dependent acyltransferases"/>
    <property type="match status" value="4"/>
</dbReference>
<dbReference type="AlphaFoldDB" id="A0AAN7GYK3"/>
<reference evidence="5" key="1">
    <citation type="journal article" date="2023" name="Mol. Phylogenet. Evol.">
        <title>Genome-scale phylogeny and comparative genomics of the fungal order Sordariales.</title>
        <authorList>
            <person name="Hensen N."/>
            <person name="Bonometti L."/>
            <person name="Westerberg I."/>
            <person name="Brannstrom I.O."/>
            <person name="Guillou S."/>
            <person name="Cros-Aarteil S."/>
            <person name="Calhoun S."/>
            <person name="Haridas S."/>
            <person name="Kuo A."/>
            <person name="Mondo S."/>
            <person name="Pangilinan J."/>
            <person name="Riley R."/>
            <person name="LaButti K."/>
            <person name="Andreopoulos B."/>
            <person name="Lipzen A."/>
            <person name="Chen C."/>
            <person name="Yan M."/>
            <person name="Daum C."/>
            <person name="Ng V."/>
            <person name="Clum A."/>
            <person name="Steindorff A."/>
            <person name="Ohm R.A."/>
            <person name="Martin F."/>
            <person name="Silar P."/>
            <person name="Natvig D.O."/>
            <person name="Lalanne C."/>
            <person name="Gautier V."/>
            <person name="Ament-Velasquez S.L."/>
            <person name="Kruys A."/>
            <person name="Hutchinson M.I."/>
            <person name="Powell A.J."/>
            <person name="Barry K."/>
            <person name="Miller A.N."/>
            <person name="Grigoriev I.V."/>
            <person name="Debuchy R."/>
            <person name="Gladieux P."/>
            <person name="Hiltunen Thoren M."/>
            <person name="Johannesson H."/>
        </authorList>
    </citation>
    <scope>NUCLEOTIDE SEQUENCE</scope>
    <source>
        <strain evidence="5">CBS 990.96</strain>
    </source>
</reference>
<dbReference type="Gene3D" id="1.10.1200.10">
    <property type="entry name" value="ACP-like"/>
    <property type="match status" value="1"/>
</dbReference>
<protein>
    <recommendedName>
        <fullName evidence="4">Carrier domain-containing protein</fullName>
    </recommendedName>
</protein>
<keyword evidence="6" id="KW-1185">Reference proteome</keyword>
<dbReference type="Pfam" id="PF00550">
    <property type="entry name" value="PP-binding"/>
    <property type="match status" value="1"/>
</dbReference>
<keyword evidence="2" id="KW-0597">Phosphoprotein</keyword>
<reference evidence="5" key="2">
    <citation type="submission" date="2023-05" db="EMBL/GenBank/DDBJ databases">
        <authorList>
            <consortium name="Lawrence Berkeley National Laboratory"/>
            <person name="Steindorff A."/>
            <person name="Hensen N."/>
            <person name="Bonometti L."/>
            <person name="Westerberg I."/>
            <person name="Brannstrom I.O."/>
            <person name="Guillou S."/>
            <person name="Cros-Aarteil S."/>
            <person name="Calhoun S."/>
            <person name="Haridas S."/>
            <person name="Kuo A."/>
            <person name="Mondo S."/>
            <person name="Pangilinan J."/>
            <person name="Riley R."/>
            <person name="Labutti K."/>
            <person name="Andreopoulos B."/>
            <person name="Lipzen A."/>
            <person name="Chen C."/>
            <person name="Yanf M."/>
            <person name="Daum C."/>
            <person name="Ng V."/>
            <person name="Clum A."/>
            <person name="Ohm R."/>
            <person name="Martin F."/>
            <person name="Silar P."/>
            <person name="Natvig D."/>
            <person name="Lalanne C."/>
            <person name="Gautier V."/>
            <person name="Ament-Velasquez S.L."/>
            <person name="Kruys A."/>
            <person name="Hutchinson M.I."/>
            <person name="Powell A.J."/>
            <person name="Barry K."/>
            <person name="Miller A.N."/>
            <person name="Grigoriev I.V."/>
            <person name="Debuchy R."/>
            <person name="Gladieux P."/>
            <person name="Thoren M.H."/>
            <person name="Johannesson H."/>
        </authorList>
    </citation>
    <scope>NUCLEOTIDE SEQUENCE</scope>
    <source>
        <strain evidence="5">CBS 990.96</strain>
    </source>
</reference>
<dbReference type="GO" id="GO:0031177">
    <property type="term" value="F:phosphopantetheine binding"/>
    <property type="evidence" value="ECO:0007669"/>
    <property type="project" value="TreeGrafter"/>
</dbReference>
<evidence type="ECO:0000313" key="5">
    <source>
        <dbReference type="EMBL" id="KAK4223819.1"/>
    </source>
</evidence>
<keyword evidence="1" id="KW-0596">Phosphopantetheine</keyword>
<dbReference type="InterPro" id="IPR009081">
    <property type="entry name" value="PP-bd_ACP"/>
</dbReference>
<dbReference type="InterPro" id="IPR001242">
    <property type="entry name" value="Condensation_dom"/>
</dbReference>
<dbReference type="PROSITE" id="PS00012">
    <property type="entry name" value="PHOSPHOPANTETHEINE"/>
    <property type="match status" value="1"/>
</dbReference>
<accession>A0AAN7GYK3</accession>
<dbReference type="SUPFAM" id="SSF47336">
    <property type="entry name" value="ACP-like"/>
    <property type="match status" value="1"/>
</dbReference>